<comment type="caution">
    <text evidence="2">The sequence shown here is derived from an EMBL/GenBank/DDBJ whole genome shotgun (WGS) entry which is preliminary data.</text>
</comment>
<protein>
    <submittedName>
        <fullName evidence="2">Uncharacterized protein</fullName>
    </submittedName>
</protein>
<organism evidence="2 3">
    <name type="scientific">Brachionus plicatilis</name>
    <name type="common">Marine rotifer</name>
    <name type="synonym">Brachionus muelleri</name>
    <dbReference type="NCBI Taxonomy" id="10195"/>
    <lineage>
        <taxon>Eukaryota</taxon>
        <taxon>Metazoa</taxon>
        <taxon>Spiralia</taxon>
        <taxon>Gnathifera</taxon>
        <taxon>Rotifera</taxon>
        <taxon>Eurotatoria</taxon>
        <taxon>Monogononta</taxon>
        <taxon>Pseudotrocha</taxon>
        <taxon>Ploima</taxon>
        <taxon>Brachionidae</taxon>
        <taxon>Brachionus</taxon>
    </lineage>
</organism>
<sequence length="93" mass="11034">MSRDETNLNKPPSQPNQSFQIDKTKYSKPNSYYKNTLRNSQPKQSHKKPKKLDNGEQVDFKNHWTNYTVSYNWLQTILKAVFIIGRNLNNDIF</sequence>
<keyword evidence="3" id="KW-1185">Reference proteome</keyword>
<gene>
    <name evidence="2" type="ORF">BpHYR1_007673</name>
</gene>
<feature type="region of interest" description="Disordered" evidence="1">
    <location>
        <begin position="1"/>
        <end position="56"/>
    </location>
</feature>
<evidence type="ECO:0000313" key="2">
    <source>
        <dbReference type="EMBL" id="RNA42833.1"/>
    </source>
</evidence>
<feature type="compositionally biased region" description="Polar residues" evidence="1">
    <location>
        <begin position="8"/>
        <end position="39"/>
    </location>
</feature>
<evidence type="ECO:0000313" key="3">
    <source>
        <dbReference type="Proteomes" id="UP000276133"/>
    </source>
</evidence>
<name>A0A3M7T447_BRAPC</name>
<evidence type="ECO:0000256" key="1">
    <source>
        <dbReference type="SAM" id="MobiDB-lite"/>
    </source>
</evidence>
<reference evidence="2 3" key="1">
    <citation type="journal article" date="2018" name="Sci. Rep.">
        <title>Genomic signatures of local adaptation to the degree of environmental predictability in rotifers.</title>
        <authorList>
            <person name="Franch-Gras L."/>
            <person name="Hahn C."/>
            <person name="Garcia-Roger E.M."/>
            <person name="Carmona M.J."/>
            <person name="Serra M."/>
            <person name="Gomez A."/>
        </authorList>
    </citation>
    <scope>NUCLEOTIDE SEQUENCE [LARGE SCALE GENOMIC DNA]</scope>
    <source>
        <strain evidence="2">HYR1</strain>
    </source>
</reference>
<dbReference type="AlphaFoldDB" id="A0A3M7T447"/>
<dbReference type="Proteomes" id="UP000276133">
    <property type="component" value="Unassembled WGS sequence"/>
</dbReference>
<proteinExistence type="predicted"/>
<accession>A0A3M7T447</accession>
<dbReference type="EMBL" id="REGN01000314">
    <property type="protein sequence ID" value="RNA42833.1"/>
    <property type="molecule type" value="Genomic_DNA"/>
</dbReference>